<organism evidence="1 2">
    <name type="scientific">Brooklawnia cerclae</name>
    <dbReference type="NCBI Taxonomy" id="349934"/>
    <lineage>
        <taxon>Bacteria</taxon>
        <taxon>Bacillati</taxon>
        <taxon>Actinomycetota</taxon>
        <taxon>Actinomycetes</taxon>
        <taxon>Propionibacteriales</taxon>
        <taxon>Propionibacteriaceae</taxon>
        <taxon>Brooklawnia</taxon>
    </lineage>
</organism>
<dbReference type="SUPFAM" id="SSF103084">
    <property type="entry name" value="Holliday junction resolvase RusA"/>
    <property type="match status" value="1"/>
</dbReference>
<protein>
    <submittedName>
        <fullName evidence="1">Crossover junction endodeoxyribonuclease RusA</fullName>
        <ecNumber evidence="1">3.1.22.4</ecNumber>
    </submittedName>
</protein>
<evidence type="ECO:0000313" key="1">
    <source>
        <dbReference type="EMBL" id="NIH57299.1"/>
    </source>
</evidence>
<keyword evidence="1" id="KW-0378">Hydrolase</keyword>
<dbReference type="InterPro" id="IPR036614">
    <property type="entry name" value="RusA-like_sf"/>
</dbReference>
<dbReference type="EMBL" id="JAAMOZ010000001">
    <property type="protein sequence ID" value="NIH57299.1"/>
    <property type="molecule type" value="Genomic_DNA"/>
</dbReference>
<sequence>MTQTFTLDIPRAWWLSSNQRIHWATRARRTATLRQLAWAQAKAQRIRPADGRVRITATIHSKTGGRFDPANAYPTIKALVDGLTDAGVLVDDSSRYVVGPDMRAGEAMRELAAGWHRVVLTIEPWEEA</sequence>
<dbReference type="GO" id="GO:0016787">
    <property type="term" value="F:hydrolase activity"/>
    <property type="evidence" value="ECO:0007669"/>
    <property type="project" value="UniProtKB-KW"/>
</dbReference>
<dbReference type="RefSeq" id="WP_167166878.1">
    <property type="nucleotide sequence ID" value="NZ_BAAAOO010000010.1"/>
</dbReference>
<dbReference type="Proteomes" id="UP000749311">
    <property type="component" value="Unassembled WGS sequence"/>
</dbReference>
<name>A0ABX0SHD5_9ACTN</name>
<dbReference type="EC" id="3.1.22.4" evidence="1"/>
<gene>
    <name evidence="1" type="ORF">FB473_001944</name>
</gene>
<keyword evidence="2" id="KW-1185">Reference proteome</keyword>
<dbReference type="Gene3D" id="3.30.1330.70">
    <property type="entry name" value="Holliday junction resolvase RusA"/>
    <property type="match status" value="1"/>
</dbReference>
<reference evidence="1 2" key="1">
    <citation type="submission" date="2020-02" db="EMBL/GenBank/DDBJ databases">
        <title>Sequencing the genomes of 1000 actinobacteria strains.</title>
        <authorList>
            <person name="Klenk H.-P."/>
        </authorList>
    </citation>
    <scope>NUCLEOTIDE SEQUENCE [LARGE SCALE GENOMIC DNA]</scope>
    <source>
        <strain evidence="1 2">DSM 19609</strain>
    </source>
</reference>
<comment type="caution">
    <text evidence="1">The sequence shown here is derived from an EMBL/GenBank/DDBJ whole genome shotgun (WGS) entry which is preliminary data.</text>
</comment>
<accession>A0ABX0SHD5</accession>
<evidence type="ECO:0000313" key="2">
    <source>
        <dbReference type="Proteomes" id="UP000749311"/>
    </source>
</evidence>
<proteinExistence type="predicted"/>